<feature type="region of interest" description="Disordered" evidence="1">
    <location>
        <begin position="77"/>
        <end position="97"/>
    </location>
</feature>
<dbReference type="RefSeq" id="WP_091602686.1">
    <property type="nucleotide sequence ID" value="NZ_FMCX01000001.1"/>
</dbReference>
<gene>
    <name evidence="2" type="ORF">GA0070564_101846</name>
</gene>
<keyword evidence="3" id="KW-1185">Reference proteome</keyword>
<dbReference type="STRING" id="262898.GA0070564_101846"/>
<name>A0A1C4UZT5_9ACTN</name>
<dbReference type="Proteomes" id="UP000199504">
    <property type="component" value="Unassembled WGS sequence"/>
</dbReference>
<sequence>MTDTDQRVTTTTDTDGSPAPGPGAWAVLLPPGRYDAERLVHHDALELTGLGQAVLPRPGDRVAVLADAPPRLVALGRVSPATGDRQDAPEDPESEPGPVELVVTYTRRSFDAPVPVDGLALAGPVTALEDAAWRELADRLGPPPRRRSWLVSLDLPIEAASPAEAVGLFWSYVQELGPRELPAFVSPSGDELAMQAFVLGEAANQDPEEDD</sequence>
<evidence type="ECO:0000313" key="2">
    <source>
        <dbReference type="EMBL" id="SCE77223.1"/>
    </source>
</evidence>
<evidence type="ECO:0000256" key="1">
    <source>
        <dbReference type="SAM" id="MobiDB-lite"/>
    </source>
</evidence>
<proteinExistence type="predicted"/>
<dbReference type="AlphaFoldDB" id="A0A1C4UZT5"/>
<reference evidence="3" key="1">
    <citation type="submission" date="2016-06" db="EMBL/GenBank/DDBJ databases">
        <authorList>
            <person name="Varghese N."/>
            <person name="Submissions Spin"/>
        </authorList>
    </citation>
    <scope>NUCLEOTIDE SEQUENCE [LARGE SCALE GENOMIC DNA]</scope>
    <source>
        <strain evidence="3">DSM 44830</strain>
    </source>
</reference>
<dbReference type="EMBL" id="FMCX01000001">
    <property type="protein sequence ID" value="SCE77223.1"/>
    <property type="molecule type" value="Genomic_DNA"/>
</dbReference>
<protein>
    <submittedName>
        <fullName evidence="2">Uncharacterized protein</fullName>
    </submittedName>
</protein>
<dbReference type="OrthoDB" id="3391664at2"/>
<accession>A0A1C4UZT5</accession>
<organism evidence="2 3">
    <name type="scientific">Micromonospora mirobrigensis</name>
    <dbReference type="NCBI Taxonomy" id="262898"/>
    <lineage>
        <taxon>Bacteria</taxon>
        <taxon>Bacillati</taxon>
        <taxon>Actinomycetota</taxon>
        <taxon>Actinomycetes</taxon>
        <taxon>Micromonosporales</taxon>
        <taxon>Micromonosporaceae</taxon>
        <taxon>Micromonospora</taxon>
    </lineage>
</organism>
<feature type="region of interest" description="Disordered" evidence="1">
    <location>
        <begin position="1"/>
        <end position="25"/>
    </location>
</feature>
<evidence type="ECO:0000313" key="3">
    <source>
        <dbReference type="Proteomes" id="UP000199504"/>
    </source>
</evidence>